<dbReference type="AlphaFoldDB" id="A0A0B4EDH8"/>
<feature type="non-terminal residue" evidence="1">
    <location>
        <position position="1"/>
    </location>
</feature>
<name>A0A0B4EDH8_METAF</name>
<proteinExistence type="predicted"/>
<sequence length="182" mass="20796">MFWTAFAAEPARAIKDFIAWIDSMHQTNTRGDQDPNNIMLAAHNGACHHHIWLIRMMLKYGIDPPNYRLTDTLVLFKAIKGKETHASLSTLWNRYAPWVEHVARDADSDAFVLSYVTRIAFEDAKLSCYPFGISCGEFTNRTGMNMFPHSYSSLPLLLRVPFEDSDVMSMSYETDEGDFDSD</sequence>
<protein>
    <submittedName>
        <fullName evidence="1">Ribonuclease H-like protein</fullName>
    </submittedName>
</protein>
<keyword evidence="2" id="KW-1185">Reference proteome</keyword>
<comment type="caution">
    <text evidence="1">The sequence shown here is derived from an EMBL/GenBank/DDBJ whole genome shotgun (WGS) entry which is preliminary data.</text>
</comment>
<gene>
    <name evidence="1" type="ORF">MAN_10037</name>
</gene>
<dbReference type="SUPFAM" id="SSF53098">
    <property type="entry name" value="Ribonuclease H-like"/>
    <property type="match status" value="1"/>
</dbReference>
<dbReference type="Gene3D" id="3.30.420.10">
    <property type="entry name" value="Ribonuclease H-like superfamily/Ribonuclease H"/>
    <property type="match status" value="1"/>
</dbReference>
<organism evidence="1 2">
    <name type="scientific">Metarhizium anisopliae (strain ARSEF 549)</name>
    <dbReference type="NCBI Taxonomy" id="3151832"/>
    <lineage>
        <taxon>Eukaryota</taxon>
        <taxon>Fungi</taxon>
        <taxon>Dikarya</taxon>
        <taxon>Ascomycota</taxon>
        <taxon>Pezizomycotina</taxon>
        <taxon>Sordariomycetes</taxon>
        <taxon>Hypocreomycetidae</taxon>
        <taxon>Hypocreales</taxon>
        <taxon>Clavicipitaceae</taxon>
        <taxon>Metarhizium</taxon>
    </lineage>
</organism>
<evidence type="ECO:0000313" key="2">
    <source>
        <dbReference type="Proteomes" id="UP000031186"/>
    </source>
</evidence>
<dbReference type="VEuPathDB" id="FungiDB:MAN_10037"/>
<evidence type="ECO:0000313" key="1">
    <source>
        <dbReference type="EMBL" id="KID60220.1"/>
    </source>
</evidence>
<dbReference type="HOGENOM" id="CLU_127219_0_0_1"/>
<accession>A0A0B4EDH8</accession>
<dbReference type="GO" id="GO:0003676">
    <property type="term" value="F:nucleic acid binding"/>
    <property type="evidence" value="ECO:0007669"/>
    <property type="project" value="InterPro"/>
</dbReference>
<dbReference type="OrthoDB" id="5241404at2759"/>
<reference evidence="1 2" key="1">
    <citation type="journal article" date="2014" name="Proc. Natl. Acad. Sci. U.S.A.">
        <title>Trajectory and genomic determinants of fungal-pathogen speciation and host adaptation.</title>
        <authorList>
            <person name="Hu X."/>
            <person name="Xiao G."/>
            <person name="Zheng P."/>
            <person name="Shang Y."/>
            <person name="Su Y."/>
            <person name="Zhang X."/>
            <person name="Liu X."/>
            <person name="Zhan S."/>
            <person name="St Leger R.J."/>
            <person name="Wang C."/>
        </authorList>
    </citation>
    <scope>NUCLEOTIDE SEQUENCE [LARGE SCALE GENOMIC DNA]</scope>
    <source>
        <strain evidence="1 2">ARSEF 549</strain>
    </source>
</reference>
<dbReference type="EMBL" id="AZNF01000020">
    <property type="protein sequence ID" value="KID60220.1"/>
    <property type="molecule type" value="Genomic_DNA"/>
</dbReference>
<dbReference type="InterPro" id="IPR036397">
    <property type="entry name" value="RNaseH_sf"/>
</dbReference>
<dbReference type="Proteomes" id="UP000031186">
    <property type="component" value="Unassembled WGS sequence"/>
</dbReference>
<dbReference type="InterPro" id="IPR012337">
    <property type="entry name" value="RNaseH-like_sf"/>
</dbReference>